<dbReference type="Gene3D" id="1.10.600.10">
    <property type="entry name" value="Farnesyl Diphosphate Synthase"/>
    <property type="match status" value="4"/>
</dbReference>
<dbReference type="InterPro" id="IPR008930">
    <property type="entry name" value="Terpenoid_cyclase/PrenylTrfase"/>
</dbReference>
<dbReference type="EnsemblPlants" id="OGLUM03G18710.1">
    <property type="protein sequence ID" value="OGLUM03G18710.1"/>
    <property type="gene ID" value="OGLUM03G18710"/>
</dbReference>
<dbReference type="GO" id="GO:0016114">
    <property type="term" value="P:terpenoid biosynthetic process"/>
    <property type="evidence" value="ECO:0007669"/>
    <property type="project" value="InterPro"/>
</dbReference>
<dbReference type="PANTHER" id="PTHR31225">
    <property type="entry name" value="OS04G0344100 PROTEIN-RELATED"/>
    <property type="match status" value="1"/>
</dbReference>
<dbReference type="InterPro" id="IPR001906">
    <property type="entry name" value="Terpene_synth_N"/>
</dbReference>
<evidence type="ECO:0008006" key="6">
    <source>
        <dbReference type="Google" id="ProtNLM"/>
    </source>
</evidence>
<organism evidence="4">
    <name type="scientific">Oryza glumipatula</name>
    <dbReference type="NCBI Taxonomy" id="40148"/>
    <lineage>
        <taxon>Eukaryota</taxon>
        <taxon>Viridiplantae</taxon>
        <taxon>Streptophyta</taxon>
        <taxon>Embryophyta</taxon>
        <taxon>Tracheophyta</taxon>
        <taxon>Spermatophyta</taxon>
        <taxon>Magnoliopsida</taxon>
        <taxon>Liliopsida</taxon>
        <taxon>Poales</taxon>
        <taxon>Poaceae</taxon>
        <taxon>BOP clade</taxon>
        <taxon>Oryzoideae</taxon>
        <taxon>Oryzeae</taxon>
        <taxon>Oryzinae</taxon>
        <taxon>Oryza</taxon>
    </lineage>
</organism>
<dbReference type="Pfam" id="PF01397">
    <property type="entry name" value="Terpene_synth"/>
    <property type="match status" value="2"/>
</dbReference>
<feature type="domain" description="Terpene synthase N-terminal" evidence="2">
    <location>
        <begin position="9"/>
        <end position="77"/>
    </location>
</feature>
<dbReference type="InterPro" id="IPR008949">
    <property type="entry name" value="Isoprenoid_synthase_dom_sf"/>
</dbReference>
<feature type="domain" description="Terpene synthase metal-binding" evidence="3">
    <location>
        <begin position="554"/>
        <end position="679"/>
    </location>
</feature>
<proteinExistence type="predicted"/>
<evidence type="ECO:0000259" key="3">
    <source>
        <dbReference type="Pfam" id="PF03936"/>
    </source>
</evidence>
<dbReference type="InterPro" id="IPR005630">
    <property type="entry name" value="Terpene_synthase_metal-bd"/>
</dbReference>
<dbReference type="InterPro" id="IPR036965">
    <property type="entry name" value="Terpene_synth_N_sf"/>
</dbReference>
<evidence type="ECO:0000313" key="5">
    <source>
        <dbReference type="Proteomes" id="UP000026961"/>
    </source>
</evidence>
<reference evidence="4" key="2">
    <citation type="submission" date="2018-05" db="EMBL/GenBank/DDBJ databases">
        <title>OgluRS3 (Oryza glumaepatula Reference Sequence Version 3).</title>
        <authorList>
            <person name="Zhang J."/>
            <person name="Kudrna D."/>
            <person name="Lee S."/>
            <person name="Talag J."/>
            <person name="Welchert J."/>
            <person name="Wing R.A."/>
        </authorList>
    </citation>
    <scope>NUCLEOTIDE SEQUENCE [LARGE SCALE GENOMIC DNA]</scope>
</reference>
<dbReference type="AlphaFoldDB" id="A0A0D9Z7N8"/>
<feature type="domain" description="Terpene synthase metal-binding" evidence="3">
    <location>
        <begin position="513"/>
        <end position="553"/>
    </location>
</feature>
<dbReference type="Gramene" id="OGLUM03G18710.1">
    <property type="protein sequence ID" value="OGLUM03G18710.1"/>
    <property type="gene ID" value="OGLUM03G18710"/>
</dbReference>
<evidence type="ECO:0000259" key="2">
    <source>
        <dbReference type="Pfam" id="PF01397"/>
    </source>
</evidence>
<sequence length="740" mass="82676">MAENGCVRDKFRDGTCSFSSSLRDDPRGLLSLYNAAHMAAPAEIALDDIIAFARCHLEALSMEGELKSPLAEQVSRAPDIPLPRFPRRLETMSYLVEYEQEDEHGDIPLELARLEFELARCLHLEELKALSLWWRELYESVKLSYARDRLVESYFWTCGVFHEEEYSRARIMFAKLLSNFDELEASLEPHEKFRVFYAKNAFKLSSEYYLREAKWSNTKYNPSFAEHLEVSVMSSGFPMLAPVVLMSVHDDAAVATAAAFEWATAAGVPDVVIAASGEGVEERMRARAKRLAGEVRRKMFGGGGGGGGEGCVTMSVAEAATLVDTLERLGLDGHFRQEIGVLLGHLQHCEEVGFDGSDNDDLHTVALRFRLLRQHGRLRVSADVFDKFRDGTGSFSSSLCADPRGLLSLYNAAHMAAPGEIALDDIIVLARCHLEVMSKKGELKSSLAEQVSRALDIPLPRFPRRLETMSYLTEYEQEDEHDDMLLELARLEFELARSLHLEELKALSLWWRELYESIKLSYARDRLVESYFWTCGVFHEEEYSRARIMFAKFKLSSEYYLREAKWSNTKYTPSFAEHLEVSVMSSGFPMLAPVVLMGVHDDVGVATAAAFEWATAAVPDVVIAASGEVARFLNDIASHRVGKNVKDAPSSVECYMAEHGVGEEAALAAVAAMAEHGWRTINRALMEMDPGLLPAARLVVNLTRTLEVIYLGGRDGYTFGGDIKGLVVSLFLDPVAVIRI</sequence>
<dbReference type="Gene3D" id="1.50.10.130">
    <property type="entry name" value="Terpene synthase, N-terminal domain"/>
    <property type="match status" value="2"/>
</dbReference>
<feature type="domain" description="Terpene synthase N-terminal" evidence="2">
    <location>
        <begin position="281"/>
        <end position="455"/>
    </location>
</feature>
<dbReference type="GO" id="GO:0000287">
    <property type="term" value="F:magnesium ion binding"/>
    <property type="evidence" value="ECO:0007669"/>
    <property type="project" value="InterPro"/>
</dbReference>
<dbReference type="HOGENOM" id="CLU_010849_1_0_1"/>
<dbReference type="GO" id="GO:0010333">
    <property type="term" value="F:terpene synthase activity"/>
    <property type="evidence" value="ECO:0007669"/>
    <property type="project" value="InterPro"/>
</dbReference>
<dbReference type="SUPFAM" id="SSF48239">
    <property type="entry name" value="Terpenoid cyclases/Protein prenyltransferases"/>
    <property type="match status" value="2"/>
</dbReference>
<dbReference type="eggNOG" id="ENOG502QUCN">
    <property type="taxonomic scope" value="Eukaryota"/>
</dbReference>
<dbReference type="Pfam" id="PF03936">
    <property type="entry name" value="Terpene_synth_C"/>
    <property type="match status" value="3"/>
</dbReference>
<evidence type="ECO:0000256" key="1">
    <source>
        <dbReference type="ARBA" id="ARBA00022723"/>
    </source>
</evidence>
<evidence type="ECO:0000313" key="4">
    <source>
        <dbReference type="EnsemblPlants" id="OGLUM03G18710.1"/>
    </source>
</evidence>
<feature type="domain" description="Terpene synthase metal-binding" evidence="3">
    <location>
        <begin position="171"/>
        <end position="265"/>
    </location>
</feature>
<keyword evidence="1" id="KW-0479">Metal-binding</keyword>
<dbReference type="SUPFAM" id="SSF48576">
    <property type="entry name" value="Terpenoid synthases"/>
    <property type="match status" value="2"/>
</dbReference>
<dbReference type="InterPro" id="IPR050148">
    <property type="entry name" value="Terpene_synthase-like"/>
</dbReference>
<keyword evidence="5" id="KW-1185">Reference proteome</keyword>
<dbReference type="Proteomes" id="UP000026961">
    <property type="component" value="Chromosome 3"/>
</dbReference>
<dbReference type="STRING" id="40148.A0A0D9Z7N8"/>
<protein>
    <recommendedName>
        <fullName evidence="6">Terpene synthase N-terminal domain-containing protein</fullName>
    </recommendedName>
</protein>
<reference evidence="4" key="1">
    <citation type="submission" date="2015-04" db="UniProtKB">
        <authorList>
            <consortium name="EnsemblPlants"/>
        </authorList>
    </citation>
    <scope>IDENTIFICATION</scope>
</reference>
<accession>A0A0D9Z7N8</accession>
<name>A0A0D9Z7N8_9ORYZ</name>
<dbReference type="PANTHER" id="PTHR31225:SF63">
    <property type="entry name" value="BETA-SELINENE SYNTHASE"/>
    <property type="match status" value="1"/>
</dbReference>